<evidence type="ECO:0000256" key="1">
    <source>
        <dbReference type="SAM" id="SignalP"/>
    </source>
</evidence>
<proteinExistence type="predicted"/>
<name>A0A0E9R4F0_ANGAN</name>
<accession>A0A0E9R4F0</accession>
<evidence type="ECO:0000313" key="2">
    <source>
        <dbReference type="EMBL" id="JAH24031.1"/>
    </source>
</evidence>
<dbReference type="AlphaFoldDB" id="A0A0E9R4F0"/>
<sequence>MLHLPLLFGWLLQSSNCIKFTRSTSYVTANLQVTALIYNS</sequence>
<dbReference type="EMBL" id="GBXM01084546">
    <property type="protein sequence ID" value="JAH24031.1"/>
    <property type="molecule type" value="Transcribed_RNA"/>
</dbReference>
<protein>
    <submittedName>
        <fullName evidence="2">Uncharacterized protein</fullName>
    </submittedName>
</protein>
<keyword evidence="1" id="KW-0732">Signal</keyword>
<organism evidence="2">
    <name type="scientific">Anguilla anguilla</name>
    <name type="common">European freshwater eel</name>
    <name type="synonym">Muraena anguilla</name>
    <dbReference type="NCBI Taxonomy" id="7936"/>
    <lineage>
        <taxon>Eukaryota</taxon>
        <taxon>Metazoa</taxon>
        <taxon>Chordata</taxon>
        <taxon>Craniata</taxon>
        <taxon>Vertebrata</taxon>
        <taxon>Euteleostomi</taxon>
        <taxon>Actinopterygii</taxon>
        <taxon>Neopterygii</taxon>
        <taxon>Teleostei</taxon>
        <taxon>Anguilliformes</taxon>
        <taxon>Anguillidae</taxon>
        <taxon>Anguilla</taxon>
    </lineage>
</organism>
<feature type="chain" id="PRO_5002431418" evidence="1">
    <location>
        <begin position="18"/>
        <end position="40"/>
    </location>
</feature>
<feature type="signal peptide" evidence="1">
    <location>
        <begin position="1"/>
        <end position="17"/>
    </location>
</feature>
<reference evidence="2" key="2">
    <citation type="journal article" date="2015" name="Fish Shellfish Immunol.">
        <title>Early steps in the European eel (Anguilla anguilla)-Vibrio vulnificus interaction in the gills: Role of the RtxA13 toxin.</title>
        <authorList>
            <person name="Callol A."/>
            <person name="Pajuelo D."/>
            <person name="Ebbesson L."/>
            <person name="Teles M."/>
            <person name="MacKenzie S."/>
            <person name="Amaro C."/>
        </authorList>
    </citation>
    <scope>NUCLEOTIDE SEQUENCE</scope>
</reference>
<reference evidence="2" key="1">
    <citation type="submission" date="2014-11" db="EMBL/GenBank/DDBJ databases">
        <authorList>
            <person name="Amaro Gonzalez C."/>
        </authorList>
    </citation>
    <scope>NUCLEOTIDE SEQUENCE</scope>
</reference>